<dbReference type="SUPFAM" id="SSF48452">
    <property type="entry name" value="TPR-like"/>
    <property type="match status" value="1"/>
</dbReference>
<evidence type="ECO:0008006" key="3">
    <source>
        <dbReference type="Google" id="ProtNLM"/>
    </source>
</evidence>
<feature type="signal peptide" evidence="1">
    <location>
        <begin position="1"/>
        <end position="20"/>
    </location>
</feature>
<sequence>MIRYLILAVVTFCLSVTTFATPVPPATLNSEGFYWLDKGNATTALEKFRKAEAAYQQAGHSEGMIGTKANQIIALRRLGRLEEACELAAQTFTSTCWATVLPSIPSSPSPAQAALLQGFVETLTDQKRFDRAIELFEQVPAFLNSASALFSGGNIYLEVAKSQQNLDASSRALESGRRYLADALARANESHDKTLQLFAQASLLNLAGLEQQQFKQATQIPSISIDALQELAVPDQERVALLLAEGWGNLDDPQAKQVLPRAIASQNPAIKSRALLQQFSI</sequence>
<dbReference type="AlphaFoldDB" id="A0A7C3PU60"/>
<evidence type="ECO:0000313" key="2">
    <source>
        <dbReference type="EMBL" id="HFN01598.1"/>
    </source>
</evidence>
<dbReference type="Gene3D" id="1.25.40.10">
    <property type="entry name" value="Tetratricopeptide repeat domain"/>
    <property type="match status" value="1"/>
</dbReference>
<name>A0A7C3PU60_9CYAN</name>
<organism evidence="2">
    <name type="scientific">Oscillatoriales cyanobacterium SpSt-418</name>
    <dbReference type="NCBI Taxonomy" id="2282169"/>
    <lineage>
        <taxon>Bacteria</taxon>
        <taxon>Bacillati</taxon>
        <taxon>Cyanobacteriota</taxon>
        <taxon>Cyanophyceae</taxon>
        <taxon>Oscillatoriophycideae</taxon>
        <taxon>Oscillatoriales</taxon>
    </lineage>
</organism>
<reference evidence="2" key="1">
    <citation type="journal article" date="2020" name="mSystems">
        <title>Genome- and Community-Level Interaction Insights into Carbon Utilization and Element Cycling Functions of Hydrothermarchaeota in Hydrothermal Sediment.</title>
        <authorList>
            <person name="Zhou Z."/>
            <person name="Liu Y."/>
            <person name="Xu W."/>
            <person name="Pan J."/>
            <person name="Luo Z.H."/>
            <person name="Li M."/>
        </authorList>
    </citation>
    <scope>NUCLEOTIDE SEQUENCE [LARGE SCALE GENOMIC DNA]</scope>
    <source>
        <strain evidence="2">SpSt-418</strain>
    </source>
</reference>
<keyword evidence="1" id="KW-0732">Signal</keyword>
<protein>
    <recommendedName>
        <fullName evidence="3">Tetratricopeptide repeat protein</fullName>
    </recommendedName>
</protein>
<accession>A0A7C3PU60</accession>
<gene>
    <name evidence="2" type="ORF">ENR64_28430</name>
</gene>
<proteinExistence type="predicted"/>
<dbReference type="EMBL" id="DSRU01000426">
    <property type="protein sequence ID" value="HFN01598.1"/>
    <property type="molecule type" value="Genomic_DNA"/>
</dbReference>
<dbReference type="InterPro" id="IPR011990">
    <property type="entry name" value="TPR-like_helical_dom_sf"/>
</dbReference>
<evidence type="ECO:0000256" key="1">
    <source>
        <dbReference type="SAM" id="SignalP"/>
    </source>
</evidence>
<feature type="chain" id="PRO_5028259674" description="Tetratricopeptide repeat protein" evidence="1">
    <location>
        <begin position="21"/>
        <end position="281"/>
    </location>
</feature>
<comment type="caution">
    <text evidence="2">The sequence shown here is derived from an EMBL/GenBank/DDBJ whole genome shotgun (WGS) entry which is preliminary data.</text>
</comment>